<protein>
    <submittedName>
        <fullName evidence="1">Uncharacterized protein</fullName>
    </submittedName>
</protein>
<evidence type="ECO:0000313" key="1">
    <source>
        <dbReference type="EMBL" id="CAI2379858.1"/>
    </source>
</evidence>
<comment type="caution">
    <text evidence="1">The sequence shown here is derived from an EMBL/GenBank/DDBJ whole genome shotgun (WGS) entry which is preliminary data.</text>
</comment>
<gene>
    <name evidence="1" type="ORF">ECRASSUSDP1_LOCUS21278</name>
</gene>
<reference evidence="1" key="1">
    <citation type="submission" date="2023-07" db="EMBL/GenBank/DDBJ databases">
        <authorList>
            <consortium name="AG Swart"/>
            <person name="Singh M."/>
            <person name="Singh A."/>
            <person name="Seah K."/>
            <person name="Emmerich C."/>
        </authorList>
    </citation>
    <scope>NUCLEOTIDE SEQUENCE</scope>
    <source>
        <strain evidence="1">DP1</strain>
    </source>
</reference>
<organism evidence="1 2">
    <name type="scientific">Euplotes crassus</name>
    <dbReference type="NCBI Taxonomy" id="5936"/>
    <lineage>
        <taxon>Eukaryota</taxon>
        <taxon>Sar</taxon>
        <taxon>Alveolata</taxon>
        <taxon>Ciliophora</taxon>
        <taxon>Intramacronucleata</taxon>
        <taxon>Spirotrichea</taxon>
        <taxon>Hypotrichia</taxon>
        <taxon>Euplotida</taxon>
        <taxon>Euplotidae</taxon>
        <taxon>Moneuplotes</taxon>
    </lineage>
</organism>
<keyword evidence="2" id="KW-1185">Reference proteome</keyword>
<name>A0AAD1XUY5_EUPCR</name>
<dbReference type="Proteomes" id="UP001295684">
    <property type="component" value="Unassembled WGS sequence"/>
</dbReference>
<proteinExistence type="predicted"/>
<dbReference type="AlphaFoldDB" id="A0AAD1XUY5"/>
<evidence type="ECO:0000313" key="2">
    <source>
        <dbReference type="Proteomes" id="UP001295684"/>
    </source>
</evidence>
<sequence>MQNLSLALLKLYNVSLNLLELVEPKNKILSRVSKKDSEGSRQNSALIYLVKNSFLLDSQCFLKVVKRVCALRRSKCNFLTFLITDFSTTSVLLFRPLLDGFLPFFFAVLLCYPSERLRDFSSATILGTSFWATDSSCANISGVIIGLNPLNSCCTGPNKSLGALLPQNCTQVNFELLSSCDKDWLIWLSSNMLLY</sequence>
<accession>A0AAD1XUY5</accession>
<dbReference type="EMBL" id="CAMPGE010021733">
    <property type="protein sequence ID" value="CAI2379858.1"/>
    <property type="molecule type" value="Genomic_DNA"/>
</dbReference>